<dbReference type="EMBL" id="JAOZEW010000032">
    <property type="protein sequence ID" value="MCV9930316.1"/>
    <property type="molecule type" value="Genomic_DNA"/>
</dbReference>
<organism evidence="1 2">
    <name type="scientific">Flavobacterium shii</name>
    <dbReference type="NCBI Taxonomy" id="2987687"/>
    <lineage>
        <taxon>Bacteria</taxon>
        <taxon>Pseudomonadati</taxon>
        <taxon>Bacteroidota</taxon>
        <taxon>Flavobacteriia</taxon>
        <taxon>Flavobacteriales</taxon>
        <taxon>Flavobacteriaceae</taxon>
        <taxon>Flavobacterium</taxon>
    </lineage>
</organism>
<reference evidence="1" key="1">
    <citation type="submission" date="2022-10" db="EMBL/GenBank/DDBJ databases">
        <title>Two novel species of Flavobacterium.</title>
        <authorList>
            <person name="Liu Q."/>
            <person name="Xin Y.-H."/>
        </authorList>
    </citation>
    <scope>NUCLEOTIDE SEQUENCE</scope>
    <source>
        <strain evidence="1">LS1R49</strain>
    </source>
</reference>
<gene>
    <name evidence="1" type="ORF">OIU83_21840</name>
</gene>
<accession>A0A9X2ZF96</accession>
<evidence type="ECO:0000313" key="1">
    <source>
        <dbReference type="EMBL" id="MCV9930316.1"/>
    </source>
</evidence>
<keyword evidence="2" id="KW-1185">Reference proteome</keyword>
<sequence>MTTITIKINERTKAGKAFIAMSESFFKDVEGIEIIETDSKKIKKTESIYSPEFIAKIKKAEANIKKGKTTRLNPDDIWGSIL</sequence>
<evidence type="ECO:0000313" key="2">
    <source>
        <dbReference type="Proteomes" id="UP001151079"/>
    </source>
</evidence>
<dbReference type="InterPro" id="IPR020271">
    <property type="entry name" value="Uncharacterised_MJ1172"/>
</dbReference>
<protein>
    <submittedName>
        <fullName evidence="1">Uncharacterized protein</fullName>
    </submittedName>
</protein>
<dbReference type="Pfam" id="PF10884">
    <property type="entry name" value="DUF2683"/>
    <property type="match status" value="1"/>
</dbReference>
<proteinExistence type="predicted"/>
<comment type="caution">
    <text evidence="1">The sequence shown here is derived from an EMBL/GenBank/DDBJ whole genome shotgun (WGS) entry which is preliminary data.</text>
</comment>
<dbReference type="Proteomes" id="UP001151079">
    <property type="component" value="Unassembled WGS sequence"/>
</dbReference>
<dbReference type="AlphaFoldDB" id="A0A9X2ZF96"/>
<dbReference type="RefSeq" id="WP_264208392.1">
    <property type="nucleotide sequence ID" value="NZ_JAOZEW010000032.1"/>
</dbReference>
<name>A0A9X2ZF96_9FLAO</name>